<accession>A0A5A7PEM9</accession>
<dbReference type="GO" id="GO:0005886">
    <property type="term" value="C:plasma membrane"/>
    <property type="evidence" value="ECO:0007669"/>
    <property type="project" value="UniProtKB-SubCell"/>
</dbReference>
<dbReference type="PANTHER" id="PTHR11432:SF3">
    <property type="entry name" value="NADH-UBIQUINONE OXIDOREDUCTASE CHAIN 1"/>
    <property type="match status" value="1"/>
</dbReference>
<proteinExistence type="inferred from homology"/>
<comment type="caution">
    <text evidence="8">The sequence shown here is derived from an EMBL/GenBank/DDBJ whole genome shotgun (WGS) entry which is preliminary data.</text>
</comment>
<reference evidence="9" key="1">
    <citation type="journal article" date="2019" name="Curr. Biol.">
        <title>Genome Sequence of Striga asiatica Provides Insight into the Evolution of Plant Parasitism.</title>
        <authorList>
            <person name="Yoshida S."/>
            <person name="Kim S."/>
            <person name="Wafula E.K."/>
            <person name="Tanskanen J."/>
            <person name="Kim Y.M."/>
            <person name="Honaas L."/>
            <person name="Yang Z."/>
            <person name="Spallek T."/>
            <person name="Conn C.E."/>
            <person name="Ichihashi Y."/>
            <person name="Cheong K."/>
            <person name="Cui S."/>
            <person name="Der J.P."/>
            <person name="Gundlach H."/>
            <person name="Jiao Y."/>
            <person name="Hori C."/>
            <person name="Ishida J.K."/>
            <person name="Kasahara H."/>
            <person name="Kiba T."/>
            <person name="Kim M.S."/>
            <person name="Koo N."/>
            <person name="Laohavisit A."/>
            <person name="Lee Y.H."/>
            <person name="Lumba S."/>
            <person name="McCourt P."/>
            <person name="Mortimer J.C."/>
            <person name="Mutuku J.M."/>
            <person name="Nomura T."/>
            <person name="Sasaki-Sekimoto Y."/>
            <person name="Seto Y."/>
            <person name="Wang Y."/>
            <person name="Wakatake T."/>
            <person name="Sakakibara H."/>
            <person name="Demura T."/>
            <person name="Yamaguchi S."/>
            <person name="Yoneyama K."/>
            <person name="Manabe R.I."/>
            <person name="Nelson D.C."/>
            <person name="Schulman A.H."/>
            <person name="Timko M.P."/>
            <person name="dePamphilis C.W."/>
            <person name="Choi D."/>
            <person name="Shirasu K."/>
        </authorList>
    </citation>
    <scope>NUCLEOTIDE SEQUENCE [LARGE SCALE GENOMIC DNA]</scope>
    <source>
        <strain evidence="9">cv. UVA1</strain>
    </source>
</reference>
<evidence type="ECO:0000256" key="3">
    <source>
        <dbReference type="ARBA" id="ARBA00022692"/>
    </source>
</evidence>
<sequence length="254" mass="29264">MGPHHPSTHSVLELIVILDVIDCEPNLHRGMEKNRGKSSNYTIFALCNTLGLFSYYVHRINNRKWTRTDRKYKYLKELAISELLCCRDWGKGRDPILLFYIFRERELRYDLFEAAPESLKFKEVCRIIWALEPSVLGITPGILLIILLEREISAGIQQHIGPEYAGLLGILQVLADGTKLVSKRIFFLLEEILYRFTNSIIPFSYRFILADLSIDAFLWIALPCLAPIGLLMSEYGSNNKYFLFGELRAADQSI</sequence>
<evidence type="ECO:0000313" key="9">
    <source>
        <dbReference type="Proteomes" id="UP000325081"/>
    </source>
</evidence>
<dbReference type="GO" id="GO:0009060">
    <property type="term" value="P:aerobic respiration"/>
    <property type="evidence" value="ECO:0007669"/>
    <property type="project" value="TreeGrafter"/>
</dbReference>
<evidence type="ECO:0000256" key="2">
    <source>
        <dbReference type="ARBA" id="ARBA00010535"/>
    </source>
</evidence>
<dbReference type="InterPro" id="IPR001694">
    <property type="entry name" value="NADH_UbQ_OxRdtase_su1/FPO"/>
</dbReference>
<evidence type="ECO:0000256" key="4">
    <source>
        <dbReference type="ARBA" id="ARBA00022989"/>
    </source>
</evidence>
<comment type="similarity">
    <text evidence="2 6">Belongs to the complex I subunit 1 family.</text>
</comment>
<comment type="subcellular location">
    <subcellularLocation>
        <location evidence="6">Cell membrane</location>
        <topology evidence="6">Multi-pass membrane protein</topology>
    </subcellularLocation>
    <subcellularLocation>
        <location evidence="1">Membrane</location>
        <topology evidence="1">Multi-pass membrane protein</topology>
    </subcellularLocation>
</comment>
<protein>
    <submittedName>
        <fullName evidence="8">NAD(P)H-quinone oxidoreductase subunit 1</fullName>
    </submittedName>
</protein>
<evidence type="ECO:0000313" key="8">
    <source>
        <dbReference type="EMBL" id="GER31028.1"/>
    </source>
</evidence>
<dbReference type="AlphaFoldDB" id="A0A5A7PEM9"/>
<dbReference type="EMBL" id="BKCP01004406">
    <property type="protein sequence ID" value="GER31028.1"/>
    <property type="molecule type" value="Genomic_DNA"/>
</dbReference>
<keyword evidence="9" id="KW-1185">Reference proteome</keyword>
<name>A0A5A7PEM9_STRAF</name>
<evidence type="ECO:0000256" key="5">
    <source>
        <dbReference type="ARBA" id="ARBA00023136"/>
    </source>
</evidence>
<evidence type="ECO:0000256" key="1">
    <source>
        <dbReference type="ARBA" id="ARBA00004141"/>
    </source>
</evidence>
<evidence type="ECO:0000256" key="6">
    <source>
        <dbReference type="RuleBase" id="RU000471"/>
    </source>
</evidence>
<feature type="transmembrane region" description="Helical" evidence="7">
    <location>
        <begin position="39"/>
        <end position="57"/>
    </location>
</feature>
<dbReference type="OrthoDB" id="907977at2759"/>
<keyword evidence="4 7" id="KW-1133">Transmembrane helix</keyword>
<keyword evidence="3 6" id="KW-0812">Transmembrane</keyword>
<keyword evidence="5 7" id="KW-0472">Membrane</keyword>
<organism evidence="8 9">
    <name type="scientific">Striga asiatica</name>
    <name type="common">Asiatic witchweed</name>
    <name type="synonym">Buchnera asiatica</name>
    <dbReference type="NCBI Taxonomy" id="4170"/>
    <lineage>
        <taxon>Eukaryota</taxon>
        <taxon>Viridiplantae</taxon>
        <taxon>Streptophyta</taxon>
        <taxon>Embryophyta</taxon>
        <taxon>Tracheophyta</taxon>
        <taxon>Spermatophyta</taxon>
        <taxon>Magnoliopsida</taxon>
        <taxon>eudicotyledons</taxon>
        <taxon>Gunneridae</taxon>
        <taxon>Pentapetalae</taxon>
        <taxon>asterids</taxon>
        <taxon>lamiids</taxon>
        <taxon>Lamiales</taxon>
        <taxon>Orobanchaceae</taxon>
        <taxon>Buchnereae</taxon>
        <taxon>Striga</taxon>
    </lineage>
</organism>
<dbReference type="GO" id="GO:0003954">
    <property type="term" value="F:NADH dehydrogenase activity"/>
    <property type="evidence" value="ECO:0007669"/>
    <property type="project" value="TreeGrafter"/>
</dbReference>
<evidence type="ECO:0000256" key="7">
    <source>
        <dbReference type="SAM" id="Phobius"/>
    </source>
</evidence>
<keyword evidence="6" id="KW-0520">NAD</keyword>
<dbReference type="Proteomes" id="UP000325081">
    <property type="component" value="Unassembled WGS sequence"/>
</dbReference>
<dbReference type="PANTHER" id="PTHR11432">
    <property type="entry name" value="NADH DEHYDROGENASE SUBUNIT 1"/>
    <property type="match status" value="1"/>
</dbReference>
<gene>
    <name evidence="8" type="ORF">STAS_07007</name>
</gene>
<dbReference type="Pfam" id="PF00146">
    <property type="entry name" value="NADHdh"/>
    <property type="match status" value="1"/>
</dbReference>